<feature type="domain" description="EAL" evidence="3">
    <location>
        <begin position="1018"/>
        <end position="1272"/>
    </location>
</feature>
<dbReference type="Proteomes" id="UP000654004">
    <property type="component" value="Unassembled WGS sequence"/>
</dbReference>
<dbReference type="Gene3D" id="2.130.10.10">
    <property type="entry name" value="YVTN repeat-like/Quinoprotein amine dehydrogenase"/>
    <property type="match status" value="3"/>
</dbReference>
<dbReference type="EMBL" id="BMQW01000002">
    <property type="protein sequence ID" value="GGP80671.1"/>
    <property type="molecule type" value="Genomic_DNA"/>
</dbReference>
<evidence type="ECO:0000259" key="4">
    <source>
        <dbReference type="PROSITE" id="PS50887"/>
    </source>
</evidence>
<dbReference type="InterPro" id="IPR015943">
    <property type="entry name" value="WD40/YVTN_repeat-like_dom_sf"/>
</dbReference>
<evidence type="ECO:0008006" key="7">
    <source>
        <dbReference type="Google" id="ProtNLM"/>
    </source>
</evidence>
<dbReference type="InterPro" id="IPR000160">
    <property type="entry name" value="GGDEF_dom"/>
</dbReference>
<dbReference type="InterPro" id="IPR035919">
    <property type="entry name" value="EAL_sf"/>
</dbReference>
<keyword evidence="2" id="KW-0472">Membrane</keyword>
<dbReference type="SMART" id="SM00052">
    <property type="entry name" value="EAL"/>
    <property type="match status" value="1"/>
</dbReference>
<dbReference type="Gene3D" id="3.20.20.450">
    <property type="entry name" value="EAL domain"/>
    <property type="match status" value="1"/>
</dbReference>
<dbReference type="SUPFAM" id="SSF141868">
    <property type="entry name" value="EAL domain-like"/>
    <property type="match status" value="1"/>
</dbReference>
<feature type="transmembrane region" description="Helical" evidence="2">
    <location>
        <begin position="811"/>
        <end position="832"/>
    </location>
</feature>
<name>A0ABQ2QHA5_9GAMM</name>
<dbReference type="PROSITE" id="PS50883">
    <property type="entry name" value="EAL"/>
    <property type="match status" value="1"/>
</dbReference>
<dbReference type="PROSITE" id="PS50887">
    <property type="entry name" value="GGDEF"/>
    <property type="match status" value="1"/>
</dbReference>
<dbReference type="NCBIfam" id="TIGR00254">
    <property type="entry name" value="GGDEF"/>
    <property type="match status" value="1"/>
</dbReference>
<comment type="caution">
    <text evidence="5">The sequence shown here is derived from an EMBL/GenBank/DDBJ whole genome shotgun (WGS) entry which is preliminary data.</text>
</comment>
<dbReference type="InterPro" id="IPR001633">
    <property type="entry name" value="EAL_dom"/>
</dbReference>
<dbReference type="Pfam" id="PF00563">
    <property type="entry name" value="EAL"/>
    <property type="match status" value="1"/>
</dbReference>
<dbReference type="Gene3D" id="2.60.40.10">
    <property type="entry name" value="Immunoglobulins"/>
    <property type="match status" value="1"/>
</dbReference>
<dbReference type="Pfam" id="PF07495">
    <property type="entry name" value="Y_Y_Y"/>
    <property type="match status" value="1"/>
</dbReference>
<dbReference type="PANTHER" id="PTHR44757">
    <property type="entry name" value="DIGUANYLATE CYCLASE DGCP"/>
    <property type="match status" value="1"/>
</dbReference>
<dbReference type="Pfam" id="PF07494">
    <property type="entry name" value="Reg_prop"/>
    <property type="match status" value="4"/>
</dbReference>
<dbReference type="InterPro" id="IPR052155">
    <property type="entry name" value="Biofilm_reg_signaling"/>
</dbReference>
<dbReference type="SMART" id="SM00267">
    <property type="entry name" value="GGDEF"/>
    <property type="match status" value="1"/>
</dbReference>
<evidence type="ECO:0000259" key="3">
    <source>
        <dbReference type="PROSITE" id="PS50883"/>
    </source>
</evidence>
<reference evidence="6" key="1">
    <citation type="journal article" date="2019" name="Int. J. Syst. Evol. Microbiol.">
        <title>The Global Catalogue of Microorganisms (GCM) 10K type strain sequencing project: providing services to taxonomists for standard genome sequencing and annotation.</title>
        <authorList>
            <consortium name="The Broad Institute Genomics Platform"/>
            <consortium name="The Broad Institute Genome Sequencing Center for Infectious Disease"/>
            <person name="Wu L."/>
            <person name="Ma J."/>
        </authorList>
    </citation>
    <scope>NUCLEOTIDE SEQUENCE [LARGE SCALE GENOMIC DNA]</scope>
    <source>
        <strain evidence="6">JCM 32305</strain>
    </source>
</reference>
<dbReference type="PANTHER" id="PTHR44757:SF2">
    <property type="entry name" value="BIOFILM ARCHITECTURE MAINTENANCE PROTEIN MBAA"/>
    <property type="match status" value="1"/>
</dbReference>
<dbReference type="SUPFAM" id="SSF63829">
    <property type="entry name" value="Calcium-dependent phosphotriesterase"/>
    <property type="match status" value="3"/>
</dbReference>
<feature type="compositionally biased region" description="Polar residues" evidence="1">
    <location>
        <begin position="269"/>
        <end position="286"/>
    </location>
</feature>
<keyword evidence="2" id="KW-1133">Transmembrane helix</keyword>
<organism evidence="5 6">
    <name type="scientific">Shewanella ulleungensis</name>
    <dbReference type="NCBI Taxonomy" id="2282699"/>
    <lineage>
        <taxon>Bacteria</taxon>
        <taxon>Pseudomonadati</taxon>
        <taxon>Pseudomonadota</taxon>
        <taxon>Gammaproteobacteria</taxon>
        <taxon>Alteromonadales</taxon>
        <taxon>Shewanellaceae</taxon>
        <taxon>Shewanella</taxon>
    </lineage>
</organism>
<evidence type="ECO:0000256" key="2">
    <source>
        <dbReference type="SAM" id="Phobius"/>
    </source>
</evidence>
<evidence type="ECO:0000313" key="6">
    <source>
        <dbReference type="Proteomes" id="UP000654004"/>
    </source>
</evidence>
<protein>
    <recommendedName>
        <fullName evidence="7">Diguanylate cyclase/phosphodiesterase</fullName>
    </recommendedName>
</protein>
<sequence length="1283" mass="143095">MFSPCHKIANYLLGLLLSFTLVLDANGKQYQIERLNVADGLPSTTVTMIYQQKNGFMWFATDAGVSRYDGQEFINFQFSPGTRTHISNNFVTDVIEDSQGNIWFATEDGLNQLNLDDEVISFPLSQQHFSQNTNWIMKLYQDPKQNLWVGTGSGLQLKQPNASQFTSIPLYLDSQSTPIETSIYSIIADKQQRLWLGTDYGLAILEPDQKSLRLFNPQVASSSQSTATTKDLFNDYILASEIDANGQLWLGTQHFGLIHLNPNSGTYKQYTKSSKQTDSATTPTGTHHSHSIPSDYVTSIAIDSDSRIWISTDKGAAVLSANTGQFEVIQAQAFNEHTLASNFVDDVFIDSSGLVWFATSQGAAYYSPLKQSSRIYRPLAIDSELSGANTYAISITSQGDAWIANDSGLDKIDTQKQTVSLSPLILDNNKALTGNIWNVKADEKDNLWISHSNGLSYLDNDTQQVSHFSNKPGNIHGFPDTDFYTVNPDNKGNVWVTGYLDAGVMLFNPKQGILKHYFNDTNNLYTSGGNFTFDSLIAKNGDLWLATTSGIFIIDPSTDTTQHLSLGNERENIRIGGIYQDEDSNIWAATQGLGLVKISLTPDAVQPYQIEYITRKQGLTDNRIKAVTGDDQGNLWLTSRHALTKYVIKSKQVIDYPSAINDTNLAFNEGAIELTNGQLLLGSNKGVIQVDTKRISQNDFVAPVHITSAKIANTSYTYRNTNRVIEPPSVDYDNNMIQFSFASLDYTAPERNIYRFMLTGFDQDWITTQQPNAMYTNLAAGDYVFKVQSTNSDGIWSPQQAEFAFTINKAWWFYALIASAILILLVIILFVLSRFKQIKELSSRANYDSLTGLANRFNFNQQLSLLISNPQKTAAIVFIDLDHFKEVNDSMGHDIGDELIIQVSKRLQRGLKQQDVLARLGGDEFALIIEYEPVEDEVNQDLVNIIERIRISLNAGYQINEYWLNSSASIGVACYPSDGVDAKTLLKHADTAMYAAKQNGRNGSYFFNEKLSTALLERLLIKNQLNNALPDNQLSVFYQPKCCVSTNRILGLEALLRWDHPTHGMISPSRFIDEAEDSGLIIDIGLWVLAQACVQGYQWHQQGILNGNISVNISPLQLSQPNIVADIAAILQQSQFPAHMLELEITESLLIKDIKAAKAVLFQLKQLKVRIALDDFGKGYSSLNYLTQFPIDTLKIDKAFINSMLPKETSNIVLKSIIKLGHELKLDVIAEGVETHAQLIKLKHYQCKIVQGFLFSPALNSAGTQNLLQQSCIMNDELEVAYP</sequence>
<keyword evidence="2" id="KW-0812">Transmembrane</keyword>
<proteinExistence type="predicted"/>
<dbReference type="RefSeq" id="WP_188954260.1">
    <property type="nucleotide sequence ID" value="NZ_BMQW01000002.1"/>
</dbReference>
<dbReference type="Gene3D" id="3.30.70.270">
    <property type="match status" value="1"/>
</dbReference>
<dbReference type="InterPro" id="IPR011123">
    <property type="entry name" value="Y_Y_Y"/>
</dbReference>
<dbReference type="SUPFAM" id="SSF55073">
    <property type="entry name" value="Nucleotide cyclase"/>
    <property type="match status" value="1"/>
</dbReference>
<accession>A0ABQ2QHA5</accession>
<gene>
    <name evidence="5" type="ORF">GCM10009410_11790</name>
</gene>
<feature type="domain" description="GGDEF" evidence="4">
    <location>
        <begin position="872"/>
        <end position="1009"/>
    </location>
</feature>
<evidence type="ECO:0000256" key="1">
    <source>
        <dbReference type="SAM" id="MobiDB-lite"/>
    </source>
</evidence>
<dbReference type="CDD" id="cd01949">
    <property type="entry name" value="GGDEF"/>
    <property type="match status" value="1"/>
</dbReference>
<keyword evidence="6" id="KW-1185">Reference proteome</keyword>
<dbReference type="InterPro" id="IPR013783">
    <property type="entry name" value="Ig-like_fold"/>
</dbReference>
<dbReference type="CDD" id="cd01948">
    <property type="entry name" value="EAL"/>
    <property type="match status" value="1"/>
</dbReference>
<evidence type="ECO:0000313" key="5">
    <source>
        <dbReference type="EMBL" id="GGP80671.1"/>
    </source>
</evidence>
<dbReference type="InterPro" id="IPR011110">
    <property type="entry name" value="Reg_prop"/>
</dbReference>
<dbReference type="Pfam" id="PF00990">
    <property type="entry name" value="GGDEF"/>
    <property type="match status" value="1"/>
</dbReference>
<feature type="region of interest" description="Disordered" evidence="1">
    <location>
        <begin position="269"/>
        <end position="290"/>
    </location>
</feature>
<dbReference type="InterPro" id="IPR043128">
    <property type="entry name" value="Rev_trsase/Diguanyl_cyclase"/>
</dbReference>
<dbReference type="InterPro" id="IPR029787">
    <property type="entry name" value="Nucleotide_cyclase"/>
</dbReference>